<feature type="transmembrane region" description="Helical" evidence="1">
    <location>
        <begin position="41"/>
        <end position="62"/>
    </location>
</feature>
<dbReference type="Proteomes" id="UP000076078">
    <property type="component" value="Unassembled WGS sequence"/>
</dbReference>
<accession>A0A151ZHH2</accession>
<organism evidence="2 3">
    <name type="scientific">Tieghemostelium lacteum</name>
    <name type="common">Slime mold</name>
    <name type="synonym">Dictyostelium lacteum</name>
    <dbReference type="NCBI Taxonomy" id="361077"/>
    <lineage>
        <taxon>Eukaryota</taxon>
        <taxon>Amoebozoa</taxon>
        <taxon>Evosea</taxon>
        <taxon>Eumycetozoa</taxon>
        <taxon>Dictyostelia</taxon>
        <taxon>Dictyosteliales</taxon>
        <taxon>Raperosteliaceae</taxon>
        <taxon>Tieghemostelium</taxon>
    </lineage>
</organism>
<comment type="caution">
    <text evidence="2">The sequence shown here is derived from an EMBL/GenBank/DDBJ whole genome shotgun (WGS) entry which is preliminary data.</text>
</comment>
<keyword evidence="1" id="KW-0812">Transmembrane</keyword>
<evidence type="ECO:0008006" key="4">
    <source>
        <dbReference type="Google" id="ProtNLM"/>
    </source>
</evidence>
<protein>
    <recommendedName>
        <fullName evidence="4">Transmembrane protein</fullName>
    </recommendedName>
</protein>
<evidence type="ECO:0000313" key="3">
    <source>
        <dbReference type="Proteomes" id="UP000076078"/>
    </source>
</evidence>
<dbReference type="OMA" id="TWAFFAN"/>
<feature type="transmembrane region" description="Helical" evidence="1">
    <location>
        <begin position="117"/>
        <end position="142"/>
    </location>
</feature>
<dbReference type="InParanoid" id="A0A151ZHH2"/>
<evidence type="ECO:0000256" key="1">
    <source>
        <dbReference type="SAM" id="Phobius"/>
    </source>
</evidence>
<evidence type="ECO:0000313" key="2">
    <source>
        <dbReference type="EMBL" id="KYQ93314.1"/>
    </source>
</evidence>
<gene>
    <name evidence="2" type="ORF">DLAC_05982</name>
</gene>
<sequence length="162" mass="18159">MNHKEAIRALLGVSSLILFLFGTTQVVLTWANHNLNTPQTWAFFANGLVCVLTGFAGCITAIKQGVTHAKIHFIMSVLTVFESIIVFIIYSRFLPNYIKNACGGTDLFNPYCQGIKIYLSAATSVFWSFILILIPISAYVSYRYLKNIIVDKPINVEMDKQN</sequence>
<name>A0A151ZHH2_TIELA</name>
<keyword evidence="3" id="KW-1185">Reference proteome</keyword>
<dbReference type="AlphaFoldDB" id="A0A151ZHH2"/>
<dbReference type="OrthoDB" id="15041at2759"/>
<dbReference type="FunCoup" id="A0A151ZHH2">
    <property type="interactions" value="738"/>
</dbReference>
<keyword evidence="1" id="KW-0472">Membrane</keyword>
<feature type="transmembrane region" description="Helical" evidence="1">
    <location>
        <begin position="71"/>
        <end position="90"/>
    </location>
</feature>
<dbReference type="EMBL" id="LODT01000028">
    <property type="protein sequence ID" value="KYQ93314.1"/>
    <property type="molecule type" value="Genomic_DNA"/>
</dbReference>
<reference evidence="2 3" key="1">
    <citation type="submission" date="2015-12" db="EMBL/GenBank/DDBJ databases">
        <title>Dictyostelia acquired genes for synthesis and detection of signals that induce cell-type specialization by lateral gene transfer from prokaryotes.</title>
        <authorList>
            <person name="Gloeckner G."/>
            <person name="Schaap P."/>
        </authorList>
    </citation>
    <scope>NUCLEOTIDE SEQUENCE [LARGE SCALE GENOMIC DNA]</scope>
    <source>
        <strain evidence="2 3">TK</strain>
    </source>
</reference>
<keyword evidence="1" id="KW-1133">Transmembrane helix</keyword>
<proteinExistence type="predicted"/>